<keyword evidence="3" id="KW-1185">Reference proteome</keyword>
<dbReference type="Pfam" id="PF00646">
    <property type="entry name" value="F-box"/>
    <property type="match status" value="1"/>
</dbReference>
<dbReference type="PANTHER" id="PTHR34591">
    <property type="entry name" value="OS03G0653100 PROTEIN-RELATED"/>
    <property type="match status" value="1"/>
</dbReference>
<feature type="domain" description="F-box" evidence="1">
    <location>
        <begin position="11"/>
        <end position="48"/>
    </location>
</feature>
<comment type="caution">
    <text evidence="2">The sequence shown here is derived from an EMBL/GenBank/DDBJ whole genome shotgun (WGS) entry which is preliminary data.</text>
</comment>
<evidence type="ECO:0000313" key="3">
    <source>
        <dbReference type="Proteomes" id="UP001231189"/>
    </source>
</evidence>
<dbReference type="InterPro" id="IPR036047">
    <property type="entry name" value="F-box-like_dom_sf"/>
</dbReference>
<accession>A0AAD8RFN0</accession>
<dbReference type="AlphaFoldDB" id="A0AAD8RFN0"/>
<proteinExistence type="predicted"/>
<dbReference type="SUPFAM" id="SSF81383">
    <property type="entry name" value="F-box domain"/>
    <property type="match status" value="1"/>
</dbReference>
<dbReference type="EMBL" id="JAUUTY010000006">
    <property type="protein sequence ID" value="KAK1620768.1"/>
    <property type="molecule type" value="Genomic_DNA"/>
</dbReference>
<sequence>MEQDDPQVARLANDELADVLRRLPPRWLAASRCVCKAWQTVIDDRRLLRADLLPLSLSGIFVHLEGHRFAELFSRRPSSSTGPAISGNFLDFIPSTLTPSSTPWVEDSTNDYSINDHCNGLLLLQNYVVNPATRRWATLPPRPSDDADFVEEFIVFDPTVSLHYEVFMVPFVVRRVRPRDDDGSEWPPPIWIMHCYSSKTGRWEEKSFVRQGEAAGIIADMEVNMARDYAAYWRGALYVHWQDHFLLRITLSDQKYKVIRTPTDMAWIRECALFCSV</sequence>
<organism evidence="2 3">
    <name type="scientific">Lolium multiflorum</name>
    <name type="common">Italian ryegrass</name>
    <name type="synonym">Lolium perenne subsp. multiflorum</name>
    <dbReference type="NCBI Taxonomy" id="4521"/>
    <lineage>
        <taxon>Eukaryota</taxon>
        <taxon>Viridiplantae</taxon>
        <taxon>Streptophyta</taxon>
        <taxon>Embryophyta</taxon>
        <taxon>Tracheophyta</taxon>
        <taxon>Spermatophyta</taxon>
        <taxon>Magnoliopsida</taxon>
        <taxon>Liliopsida</taxon>
        <taxon>Poales</taxon>
        <taxon>Poaceae</taxon>
        <taxon>BOP clade</taxon>
        <taxon>Pooideae</taxon>
        <taxon>Poodae</taxon>
        <taxon>Poeae</taxon>
        <taxon>Poeae Chloroplast Group 2 (Poeae type)</taxon>
        <taxon>Loliodinae</taxon>
        <taxon>Loliinae</taxon>
        <taxon>Lolium</taxon>
    </lineage>
</organism>
<reference evidence="2" key="1">
    <citation type="submission" date="2023-07" db="EMBL/GenBank/DDBJ databases">
        <title>A chromosome-level genome assembly of Lolium multiflorum.</title>
        <authorList>
            <person name="Chen Y."/>
            <person name="Copetti D."/>
            <person name="Kolliker R."/>
            <person name="Studer B."/>
        </authorList>
    </citation>
    <scope>NUCLEOTIDE SEQUENCE</scope>
    <source>
        <strain evidence="2">02402/16</strain>
        <tissue evidence="2">Leaf</tissue>
    </source>
</reference>
<protein>
    <recommendedName>
        <fullName evidence="1">F-box domain-containing protein</fullName>
    </recommendedName>
</protein>
<dbReference type="InterPro" id="IPR001810">
    <property type="entry name" value="F-box_dom"/>
</dbReference>
<evidence type="ECO:0000259" key="1">
    <source>
        <dbReference type="Pfam" id="PF00646"/>
    </source>
</evidence>
<gene>
    <name evidence="2" type="ORF">QYE76_026285</name>
</gene>
<evidence type="ECO:0000313" key="2">
    <source>
        <dbReference type="EMBL" id="KAK1620768.1"/>
    </source>
</evidence>
<dbReference type="Proteomes" id="UP001231189">
    <property type="component" value="Unassembled WGS sequence"/>
</dbReference>
<dbReference type="PANTHER" id="PTHR34591:SF13">
    <property type="entry name" value="OS03G0669900 PROTEIN"/>
    <property type="match status" value="1"/>
</dbReference>
<name>A0AAD8RFN0_LOLMU</name>